<dbReference type="SMART" id="SM00271">
    <property type="entry name" value="DnaJ"/>
    <property type="match status" value="1"/>
</dbReference>
<dbReference type="SUPFAM" id="SSF46565">
    <property type="entry name" value="Chaperone J-domain"/>
    <property type="match status" value="1"/>
</dbReference>
<dbReference type="Proteomes" id="UP000503018">
    <property type="component" value="Chromosome"/>
</dbReference>
<dbReference type="PRINTS" id="PR00625">
    <property type="entry name" value="JDOMAIN"/>
</dbReference>
<dbReference type="Gene3D" id="1.10.287.110">
    <property type="entry name" value="DnaJ domain"/>
    <property type="match status" value="1"/>
</dbReference>
<dbReference type="PROSITE" id="PS50076">
    <property type="entry name" value="DNAJ_2"/>
    <property type="match status" value="1"/>
</dbReference>
<organism evidence="3 4">
    <name type="scientific">Sphingomonas lacunae</name>
    <dbReference type="NCBI Taxonomy" id="2698828"/>
    <lineage>
        <taxon>Bacteria</taxon>
        <taxon>Pseudomonadati</taxon>
        <taxon>Pseudomonadota</taxon>
        <taxon>Alphaproteobacteria</taxon>
        <taxon>Sphingomonadales</taxon>
        <taxon>Sphingomonadaceae</taxon>
        <taxon>Sphingomonas</taxon>
    </lineage>
</organism>
<dbReference type="Pfam" id="PF00226">
    <property type="entry name" value="DnaJ"/>
    <property type="match status" value="1"/>
</dbReference>
<proteinExistence type="predicted"/>
<feature type="region of interest" description="Disordered" evidence="1">
    <location>
        <begin position="80"/>
        <end position="99"/>
    </location>
</feature>
<dbReference type="EMBL" id="CP053015">
    <property type="protein sequence ID" value="QJQ32979.1"/>
    <property type="molecule type" value="Genomic_DNA"/>
</dbReference>
<dbReference type="InterPro" id="IPR001623">
    <property type="entry name" value="DnaJ_domain"/>
</dbReference>
<evidence type="ECO:0000313" key="3">
    <source>
        <dbReference type="EMBL" id="QJQ32979.1"/>
    </source>
</evidence>
<evidence type="ECO:0000256" key="1">
    <source>
        <dbReference type="SAM" id="MobiDB-lite"/>
    </source>
</evidence>
<dbReference type="AlphaFoldDB" id="A0A6M4AY51"/>
<dbReference type="CDD" id="cd06257">
    <property type="entry name" value="DnaJ"/>
    <property type="match status" value="1"/>
</dbReference>
<protein>
    <submittedName>
        <fullName evidence="3">J domain-containing protein</fullName>
    </submittedName>
</protein>
<dbReference type="KEGG" id="slan:GV829_11445"/>
<dbReference type="InterPro" id="IPR036869">
    <property type="entry name" value="J_dom_sf"/>
</dbReference>
<feature type="domain" description="J" evidence="2">
    <location>
        <begin position="114"/>
        <end position="177"/>
    </location>
</feature>
<evidence type="ECO:0000259" key="2">
    <source>
        <dbReference type="PROSITE" id="PS50076"/>
    </source>
</evidence>
<reference evidence="3 4" key="1">
    <citation type="submission" date="2020-01" db="EMBL/GenBank/DDBJ databases">
        <title>Sphingomonas sp. strain CSW-10.</title>
        <authorList>
            <person name="Chen W.-M."/>
        </authorList>
    </citation>
    <scope>NUCLEOTIDE SEQUENCE [LARGE SCALE GENOMIC DNA]</scope>
    <source>
        <strain evidence="3 4">CSW-10</strain>
    </source>
</reference>
<name>A0A6M4AY51_9SPHN</name>
<sequence length="177" mass="20207">MVRQTRSDNWGFPSWRGYGKSRETVKVRICDRHGCTAPGICPAPKSPNSPERWMFCQDHAAEYNRGWDYFEGLSAEEAAERERQERATAAGYTTSKHQQWAVRGDEGRSADEMRALDVFDLAPDCSFEDVRKAWRALAKETHPDVCPNDPAAAKRFHAGQTAFEVLRQAEERRSWKG</sequence>
<dbReference type="RefSeq" id="WP_169946783.1">
    <property type="nucleotide sequence ID" value="NZ_CP053015.1"/>
</dbReference>
<keyword evidence="4" id="KW-1185">Reference proteome</keyword>
<gene>
    <name evidence="3" type="ORF">GV829_11445</name>
</gene>
<evidence type="ECO:0000313" key="4">
    <source>
        <dbReference type="Proteomes" id="UP000503018"/>
    </source>
</evidence>
<accession>A0A6M4AY51</accession>